<feature type="transmembrane region" description="Helical" evidence="1">
    <location>
        <begin position="14"/>
        <end position="32"/>
    </location>
</feature>
<gene>
    <name evidence="2" type="ORF">CTM86_06860</name>
</gene>
<feature type="transmembrane region" description="Helical" evidence="1">
    <location>
        <begin position="38"/>
        <end position="60"/>
    </location>
</feature>
<accession>A0AAD0F5L6</accession>
<sequence>MLLLEQALEIITKIVKIINLKLFFIIFINSFIYCENPFFSSLCLLYALFSNGFISTFSPFKLMPPLKN</sequence>
<keyword evidence="1" id="KW-0472">Membrane</keyword>
<protein>
    <submittedName>
        <fullName evidence="2">Uncharacterized protein</fullName>
    </submittedName>
</protein>
<dbReference type="EMBL" id="CP024702">
    <property type="protein sequence ID" value="ATV66331.1"/>
    <property type="molecule type" value="Genomic_DNA"/>
</dbReference>
<evidence type="ECO:0000313" key="3">
    <source>
        <dbReference type="Proteomes" id="UP000231749"/>
    </source>
</evidence>
<keyword evidence="1" id="KW-0812">Transmembrane</keyword>
<reference evidence="3" key="1">
    <citation type="submission" date="2017-11" db="EMBL/GenBank/DDBJ databases">
        <title>Genome sequencing of Fusobacterium periodonticum KCOM 1282.</title>
        <authorList>
            <person name="Kook J.-K."/>
            <person name="Park S.-N."/>
            <person name="Lim Y.K."/>
        </authorList>
    </citation>
    <scope>NUCLEOTIDE SEQUENCE [LARGE SCALE GENOMIC DNA]</scope>
    <source>
        <strain evidence="3">KCOM 1282</strain>
    </source>
</reference>
<evidence type="ECO:0000313" key="2">
    <source>
        <dbReference type="EMBL" id="ATV66331.1"/>
    </source>
</evidence>
<name>A0AAD0F5L6_9FUSO</name>
<evidence type="ECO:0000256" key="1">
    <source>
        <dbReference type="SAM" id="Phobius"/>
    </source>
</evidence>
<organism evidence="2 3">
    <name type="scientific">Fusobacterium pseudoperiodonticum</name>
    <dbReference type="NCBI Taxonomy" id="2663009"/>
    <lineage>
        <taxon>Bacteria</taxon>
        <taxon>Fusobacteriati</taxon>
        <taxon>Fusobacteriota</taxon>
        <taxon>Fusobacteriia</taxon>
        <taxon>Fusobacteriales</taxon>
        <taxon>Fusobacteriaceae</taxon>
        <taxon>Fusobacterium</taxon>
    </lineage>
</organism>
<keyword evidence="1" id="KW-1133">Transmembrane helix</keyword>
<dbReference type="AlphaFoldDB" id="A0AAD0F5L6"/>
<proteinExistence type="predicted"/>
<dbReference type="Proteomes" id="UP000231749">
    <property type="component" value="Chromosome"/>
</dbReference>